<evidence type="ECO:0000313" key="4">
    <source>
        <dbReference type="EMBL" id="PXX52990.1"/>
    </source>
</evidence>
<dbReference type="InterPro" id="IPR009057">
    <property type="entry name" value="Homeodomain-like_sf"/>
</dbReference>
<dbReference type="PANTHER" id="PTHR43479">
    <property type="entry name" value="ACREF/ENVCD OPERON REPRESSOR-RELATED"/>
    <property type="match status" value="1"/>
</dbReference>
<dbReference type="PRINTS" id="PR00455">
    <property type="entry name" value="HTHTETR"/>
</dbReference>
<dbReference type="InterPro" id="IPR050624">
    <property type="entry name" value="HTH-type_Tx_Regulator"/>
</dbReference>
<gene>
    <name evidence="4" type="ORF">DFR60_106109</name>
</gene>
<reference evidence="4 5" key="1">
    <citation type="submission" date="2018-05" db="EMBL/GenBank/DDBJ databases">
        <title>Genomic Encyclopedia of Type Strains, Phase IV (KMG-IV): sequencing the most valuable type-strain genomes for metagenomic binning, comparative biology and taxonomic classification.</title>
        <authorList>
            <person name="Goeker M."/>
        </authorList>
    </citation>
    <scope>NUCLEOTIDE SEQUENCE [LARGE SCALE GENOMIC DNA]</scope>
    <source>
        <strain evidence="4 5">DSM 24995</strain>
    </source>
</reference>
<dbReference type="AlphaFoldDB" id="A0A2V3Y4B4"/>
<keyword evidence="1 2" id="KW-0238">DNA-binding</keyword>
<dbReference type="Proteomes" id="UP000248057">
    <property type="component" value="Unassembled WGS sequence"/>
</dbReference>
<evidence type="ECO:0000259" key="3">
    <source>
        <dbReference type="PROSITE" id="PS50977"/>
    </source>
</evidence>
<dbReference type="PROSITE" id="PS50977">
    <property type="entry name" value="HTH_TETR_2"/>
    <property type="match status" value="1"/>
</dbReference>
<protein>
    <submittedName>
        <fullName evidence="4">TetR family transcriptional regulator</fullName>
    </submittedName>
</protein>
<dbReference type="GeneID" id="86061865"/>
<accession>A0A2V3Y4B4</accession>
<comment type="caution">
    <text evidence="4">The sequence shown here is derived from an EMBL/GenBank/DDBJ whole genome shotgun (WGS) entry which is preliminary data.</text>
</comment>
<dbReference type="PANTHER" id="PTHR43479:SF11">
    <property type="entry name" value="ACREF_ENVCD OPERON REPRESSOR-RELATED"/>
    <property type="match status" value="1"/>
</dbReference>
<dbReference type="SUPFAM" id="SSF46689">
    <property type="entry name" value="Homeodomain-like"/>
    <property type="match status" value="1"/>
</dbReference>
<dbReference type="GO" id="GO:0003677">
    <property type="term" value="F:DNA binding"/>
    <property type="evidence" value="ECO:0007669"/>
    <property type="project" value="UniProtKB-UniRule"/>
</dbReference>
<dbReference type="Pfam" id="PF00440">
    <property type="entry name" value="TetR_N"/>
    <property type="match status" value="1"/>
</dbReference>
<evidence type="ECO:0000256" key="2">
    <source>
        <dbReference type="PROSITE-ProRule" id="PRU00335"/>
    </source>
</evidence>
<feature type="DNA-binding region" description="H-T-H motif" evidence="2">
    <location>
        <begin position="34"/>
        <end position="53"/>
    </location>
</feature>
<sequence length="181" mass="21544">MNMKKENPLTVQSKQWILEALLKLMEEKDYEEITIKELTARADLDRKTFYRNFRSKEEVLYLQLQELCDLYIQMLQDLPQLSAYSVTEAYFSLCRQYAHFFMLLKRNNLLFLVLQKFDEYLPAINDLFLSNPVYRGKSKQELIYQAGGFWNITIHWINDGMEESPKEMAEVISSIMPSPFK</sequence>
<dbReference type="EMBL" id="QJKD01000006">
    <property type="protein sequence ID" value="PXX52990.1"/>
    <property type="molecule type" value="Genomic_DNA"/>
</dbReference>
<dbReference type="RefSeq" id="WP_110323257.1">
    <property type="nucleotide sequence ID" value="NZ_QJKD01000006.1"/>
</dbReference>
<organism evidence="4 5">
    <name type="scientific">Hungatella effluvii</name>
    <dbReference type="NCBI Taxonomy" id="1096246"/>
    <lineage>
        <taxon>Bacteria</taxon>
        <taxon>Bacillati</taxon>
        <taxon>Bacillota</taxon>
        <taxon>Clostridia</taxon>
        <taxon>Lachnospirales</taxon>
        <taxon>Lachnospiraceae</taxon>
        <taxon>Hungatella</taxon>
    </lineage>
</organism>
<dbReference type="Pfam" id="PF14278">
    <property type="entry name" value="TetR_C_8"/>
    <property type="match status" value="1"/>
</dbReference>
<feature type="domain" description="HTH tetR-type" evidence="3">
    <location>
        <begin position="11"/>
        <end position="71"/>
    </location>
</feature>
<dbReference type="InterPro" id="IPR001647">
    <property type="entry name" value="HTH_TetR"/>
</dbReference>
<keyword evidence="5" id="KW-1185">Reference proteome</keyword>
<dbReference type="Gene3D" id="1.10.357.10">
    <property type="entry name" value="Tetracycline Repressor, domain 2"/>
    <property type="match status" value="1"/>
</dbReference>
<evidence type="ECO:0000313" key="5">
    <source>
        <dbReference type="Proteomes" id="UP000248057"/>
    </source>
</evidence>
<name>A0A2V3Y4B4_9FIRM</name>
<dbReference type="InterPro" id="IPR039532">
    <property type="entry name" value="TetR_C_Firmicutes"/>
</dbReference>
<evidence type="ECO:0000256" key="1">
    <source>
        <dbReference type="ARBA" id="ARBA00023125"/>
    </source>
</evidence>
<proteinExistence type="predicted"/>